<gene>
    <name evidence="4" type="ORF">OVA965_LOCUS13393</name>
    <name evidence="5" type="ORF">TMI583_LOCUS13396</name>
</gene>
<evidence type="ECO:0000313" key="5">
    <source>
        <dbReference type="EMBL" id="CAF3747929.1"/>
    </source>
</evidence>
<dbReference type="EMBL" id="CAJNOK010005568">
    <property type="protein sequence ID" value="CAF0977222.1"/>
    <property type="molecule type" value="Genomic_DNA"/>
</dbReference>
<organism evidence="4 6">
    <name type="scientific">Didymodactylos carnosus</name>
    <dbReference type="NCBI Taxonomy" id="1234261"/>
    <lineage>
        <taxon>Eukaryota</taxon>
        <taxon>Metazoa</taxon>
        <taxon>Spiralia</taxon>
        <taxon>Gnathifera</taxon>
        <taxon>Rotifera</taxon>
        <taxon>Eurotatoria</taxon>
        <taxon>Bdelloidea</taxon>
        <taxon>Philodinida</taxon>
        <taxon>Philodinidae</taxon>
        <taxon>Didymodactylos</taxon>
    </lineage>
</organism>
<dbReference type="GO" id="GO:0003690">
    <property type="term" value="F:double-stranded DNA binding"/>
    <property type="evidence" value="ECO:0007669"/>
    <property type="project" value="InterPro"/>
</dbReference>
<keyword evidence="1" id="KW-0479">Metal-binding</keyword>
<dbReference type="Proteomes" id="UP000677228">
    <property type="component" value="Unassembled WGS sequence"/>
</dbReference>
<accession>A0A8S2DQB8</accession>
<dbReference type="InterPro" id="IPR036875">
    <property type="entry name" value="Znf_CCHC_sf"/>
</dbReference>
<dbReference type="Pfam" id="PF00098">
    <property type="entry name" value="zf-CCHC"/>
    <property type="match status" value="1"/>
</dbReference>
<dbReference type="EMBL" id="CAJOBA010005574">
    <property type="protein sequence ID" value="CAF3747929.1"/>
    <property type="molecule type" value="Genomic_DNA"/>
</dbReference>
<keyword evidence="1" id="KW-0862">Zinc</keyword>
<feature type="region of interest" description="Disordered" evidence="2">
    <location>
        <begin position="217"/>
        <end position="247"/>
    </location>
</feature>
<dbReference type="GO" id="GO:0003723">
    <property type="term" value="F:RNA binding"/>
    <property type="evidence" value="ECO:0007669"/>
    <property type="project" value="InterPro"/>
</dbReference>
<dbReference type="GO" id="GO:0002218">
    <property type="term" value="P:activation of innate immune response"/>
    <property type="evidence" value="ECO:0007669"/>
    <property type="project" value="InterPro"/>
</dbReference>
<evidence type="ECO:0000313" key="4">
    <source>
        <dbReference type="EMBL" id="CAF0977222.1"/>
    </source>
</evidence>
<feature type="region of interest" description="Disordered" evidence="2">
    <location>
        <begin position="376"/>
        <end position="409"/>
    </location>
</feature>
<dbReference type="InterPro" id="IPR001878">
    <property type="entry name" value="Znf_CCHC"/>
</dbReference>
<dbReference type="InterPro" id="IPR042509">
    <property type="entry name" value="ZCCHC3"/>
</dbReference>
<name>A0A8S2DQB8_9BILA</name>
<protein>
    <recommendedName>
        <fullName evidence="3">CCHC-type domain-containing protein</fullName>
    </recommendedName>
</protein>
<dbReference type="SUPFAM" id="SSF57756">
    <property type="entry name" value="Retrovirus zinc finger-like domains"/>
    <property type="match status" value="1"/>
</dbReference>
<sequence length="409" mass="45098">SVLLTLIGGDTAIDRCAIIKAVGDIVGSTDDIDSIGNLGSTREWFIMFSTQTAQQILLEKNELRTPKQTFSVQSPYQEFKTIRLLGVPTTIKDDEIRQIAATWGGTVVGIDCETLPAPFKTIKTFVRRIRIRFPTKKDEQKVPFAVKLYGLTISVNLEGREKACFRCQQFGHVKKDCTVPKCQVCYQLGHNDPHCQQRRTYAAAAAERTVFQSTPVRTPLAGGASTNSSTTRTMSKITSDNSHLSPDVPIIKPPQASKVLNAHSPSLAQHPLQQSCDNSVTMDQNGSDGFQTGINDSLLTVINSEQGLSKPGFPRDSNILLSNNNLVWTPGATQPDRQNSTPKTIYDKPFLGELFQAFKDGPGSLKRQFGSCEIQHNASSSEETFETHDTKKQHTYNSSSSRDEDEPVM</sequence>
<dbReference type="PROSITE" id="PS50158">
    <property type="entry name" value="ZF_CCHC"/>
    <property type="match status" value="1"/>
</dbReference>
<feature type="compositionally biased region" description="Polar residues" evidence="2">
    <location>
        <begin position="224"/>
        <end position="244"/>
    </location>
</feature>
<feature type="domain" description="CCHC-type" evidence="3">
    <location>
        <begin position="164"/>
        <end position="177"/>
    </location>
</feature>
<evidence type="ECO:0000256" key="1">
    <source>
        <dbReference type="PROSITE-ProRule" id="PRU00047"/>
    </source>
</evidence>
<feature type="non-terminal residue" evidence="4">
    <location>
        <position position="1"/>
    </location>
</feature>
<dbReference type="GO" id="GO:0008270">
    <property type="term" value="F:zinc ion binding"/>
    <property type="evidence" value="ECO:0007669"/>
    <property type="project" value="UniProtKB-KW"/>
</dbReference>
<dbReference type="Gene3D" id="4.10.60.10">
    <property type="entry name" value="Zinc finger, CCHC-type"/>
    <property type="match status" value="1"/>
</dbReference>
<comment type="caution">
    <text evidence="4">The sequence shown here is derived from an EMBL/GenBank/DDBJ whole genome shotgun (WGS) entry which is preliminary data.</text>
</comment>
<evidence type="ECO:0000256" key="2">
    <source>
        <dbReference type="SAM" id="MobiDB-lite"/>
    </source>
</evidence>
<reference evidence="4" key="1">
    <citation type="submission" date="2021-02" db="EMBL/GenBank/DDBJ databases">
        <authorList>
            <person name="Nowell W R."/>
        </authorList>
    </citation>
    <scope>NUCLEOTIDE SEQUENCE</scope>
</reference>
<dbReference type="PANTHER" id="PTHR22639">
    <property type="entry name" value="GAG-RELATED PROTEIN"/>
    <property type="match status" value="1"/>
</dbReference>
<evidence type="ECO:0000313" key="6">
    <source>
        <dbReference type="Proteomes" id="UP000677228"/>
    </source>
</evidence>
<dbReference type="AlphaFoldDB" id="A0A8S2DQB8"/>
<proteinExistence type="predicted"/>
<dbReference type="PANTHER" id="PTHR22639:SF3">
    <property type="entry name" value="ZINC FINGER CCHC DOMAIN-CONTAINING PROTEIN 3"/>
    <property type="match status" value="1"/>
</dbReference>
<dbReference type="SMART" id="SM00343">
    <property type="entry name" value="ZnF_C2HC"/>
    <property type="match status" value="2"/>
</dbReference>
<dbReference type="Proteomes" id="UP000682733">
    <property type="component" value="Unassembled WGS sequence"/>
</dbReference>
<evidence type="ECO:0000259" key="3">
    <source>
        <dbReference type="PROSITE" id="PS50158"/>
    </source>
</evidence>
<keyword evidence="1" id="KW-0863">Zinc-finger</keyword>